<dbReference type="EMBL" id="JAKMXF010000222">
    <property type="protein sequence ID" value="KAI6654334.1"/>
    <property type="molecule type" value="Genomic_DNA"/>
</dbReference>
<dbReference type="SUPFAM" id="SSF50044">
    <property type="entry name" value="SH3-domain"/>
    <property type="match status" value="2"/>
</dbReference>
<comment type="caution">
    <text evidence="5">The sequence shown here is derived from an EMBL/GenBank/DDBJ whole genome shotgun (WGS) entry which is preliminary data.</text>
</comment>
<sequence>MFSSLTLDDSDEEPYERVPSVDLAEDNMYKAPDPRVIPISLSSFQDGGDMDGETPVNTISESPNEQLEEIFEPLSIATPARSESMTEKSKGQVKLCVSLFDYAAQDTQDLSFKKGDIMELKNWADRDWWQATLRGKTGFVPYNYVHTLEENEEIYIALYDFQPQTREEIKLKLGQLVFVSRSEGDGWLHGTDGIERGIFPAAYVEHFEQKKKYFIHSS</sequence>
<proteinExistence type="predicted"/>
<evidence type="ECO:0000256" key="2">
    <source>
        <dbReference type="PROSITE-ProRule" id="PRU00192"/>
    </source>
</evidence>
<evidence type="ECO:0000256" key="3">
    <source>
        <dbReference type="SAM" id="MobiDB-lite"/>
    </source>
</evidence>
<dbReference type="PRINTS" id="PR00452">
    <property type="entry name" value="SH3DOMAIN"/>
</dbReference>
<dbReference type="CDD" id="cd00174">
    <property type="entry name" value="SH3"/>
    <property type="match status" value="1"/>
</dbReference>
<feature type="region of interest" description="Disordered" evidence="3">
    <location>
        <begin position="1"/>
        <end position="26"/>
    </location>
</feature>
<evidence type="ECO:0000259" key="4">
    <source>
        <dbReference type="PROSITE" id="PS50002"/>
    </source>
</evidence>
<dbReference type="PANTHER" id="PTHR14167">
    <property type="entry name" value="SH3 DOMAIN-CONTAINING"/>
    <property type="match status" value="1"/>
</dbReference>
<dbReference type="PRINTS" id="PR01887">
    <property type="entry name" value="SPECTRNALPHA"/>
</dbReference>
<gene>
    <name evidence="5" type="ORF">LOD99_732</name>
</gene>
<evidence type="ECO:0000313" key="5">
    <source>
        <dbReference type="EMBL" id="KAI6654334.1"/>
    </source>
</evidence>
<protein>
    <recommendedName>
        <fullName evidence="4">SH3 domain-containing protein</fullName>
    </recommendedName>
</protein>
<dbReference type="AlphaFoldDB" id="A0AAV7K179"/>
<dbReference type="Pfam" id="PF14604">
    <property type="entry name" value="SH3_9"/>
    <property type="match status" value="1"/>
</dbReference>
<accession>A0AAV7K179</accession>
<dbReference type="Pfam" id="PF00018">
    <property type="entry name" value="SH3_1"/>
    <property type="match status" value="1"/>
</dbReference>
<dbReference type="FunFam" id="2.30.30.40:FF:000072">
    <property type="entry name" value="Unconventional Myosin IB"/>
    <property type="match status" value="1"/>
</dbReference>
<dbReference type="Gene3D" id="2.30.30.40">
    <property type="entry name" value="SH3 Domains"/>
    <property type="match status" value="2"/>
</dbReference>
<dbReference type="SMART" id="SM00326">
    <property type="entry name" value="SH3"/>
    <property type="match status" value="2"/>
</dbReference>
<reference evidence="5 6" key="1">
    <citation type="journal article" date="2023" name="BMC Biol.">
        <title>The compact genome of the sponge Oopsacas minuta (Hexactinellida) is lacking key metazoan core genes.</title>
        <authorList>
            <person name="Santini S."/>
            <person name="Schenkelaars Q."/>
            <person name="Jourda C."/>
            <person name="Duchesne M."/>
            <person name="Belahbib H."/>
            <person name="Rocher C."/>
            <person name="Selva M."/>
            <person name="Riesgo A."/>
            <person name="Vervoort M."/>
            <person name="Leys S.P."/>
            <person name="Kodjabachian L."/>
            <person name="Le Bivic A."/>
            <person name="Borchiellini C."/>
            <person name="Claverie J.M."/>
            <person name="Renard E."/>
        </authorList>
    </citation>
    <scope>NUCLEOTIDE SEQUENCE [LARGE SCALE GENOMIC DNA]</scope>
    <source>
        <strain evidence="5">SPO-2</strain>
    </source>
</reference>
<keyword evidence="1 2" id="KW-0728">SH3 domain</keyword>
<dbReference type="PROSITE" id="PS50002">
    <property type="entry name" value="SH3"/>
    <property type="match status" value="1"/>
</dbReference>
<evidence type="ECO:0000256" key="1">
    <source>
        <dbReference type="ARBA" id="ARBA00022443"/>
    </source>
</evidence>
<dbReference type="InterPro" id="IPR001452">
    <property type="entry name" value="SH3_domain"/>
</dbReference>
<dbReference type="InterPro" id="IPR050384">
    <property type="entry name" value="Endophilin_SH3RF"/>
</dbReference>
<organism evidence="5 6">
    <name type="scientific">Oopsacas minuta</name>
    <dbReference type="NCBI Taxonomy" id="111878"/>
    <lineage>
        <taxon>Eukaryota</taxon>
        <taxon>Metazoa</taxon>
        <taxon>Porifera</taxon>
        <taxon>Hexactinellida</taxon>
        <taxon>Hexasterophora</taxon>
        <taxon>Lyssacinosida</taxon>
        <taxon>Leucopsacidae</taxon>
        <taxon>Oopsacas</taxon>
    </lineage>
</organism>
<dbReference type="InterPro" id="IPR036028">
    <property type="entry name" value="SH3-like_dom_sf"/>
</dbReference>
<name>A0AAV7K179_9METZ</name>
<feature type="domain" description="SH3" evidence="4">
    <location>
        <begin position="91"/>
        <end position="150"/>
    </location>
</feature>
<keyword evidence="6" id="KW-1185">Reference proteome</keyword>
<evidence type="ECO:0000313" key="6">
    <source>
        <dbReference type="Proteomes" id="UP001165289"/>
    </source>
</evidence>
<dbReference type="Proteomes" id="UP001165289">
    <property type="component" value="Unassembled WGS sequence"/>
</dbReference>